<reference evidence="12 13" key="1">
    <citation type="submission" date="2025-04" db="UniProtKB">
        <authorList>
            <consortium name="RefSeq"/>
        </authorList>
    </citation>
    <scope>IDENTIFICATION</scope>
</reference>
<evidence type="ECO:0000259" key="10">
    <source>
        <dbReference type="Pfam" id="PF13088"/>
    </source>
</evidence>
<dbReference type="GO" id="GO:0004308">
    <property type="term" value="F:exo-alpha-sialidase activity"/>
    <property type="evidence" value="ECO:0007669"/>
    <property type="project" value="UniProtKB-EC"/>
</dbReference>
<dbReference type="Gene3D" id="2.120.10.10">
    <property type="match status" value="1"/>
</dbReference>
<dbReference type="Proteomes" id="UP000515159">
    <property type="component" value="Chromosome 6"/>
</dbReference>
<keyword evidence="7" id="KW-0443">Lipid metabolism</keyword>
<accession>A0A6P8R6V9</accession>
<evidence type="ECO:0000313" key="13">
    <source>
        <dbReference type="RefSeq" id="XP_033805523.1"/>
    </source>
</evidence>
<dbReference type="OrthoDB" id="2739686at2759"/>
<dbReference type="PANTHER" id="PTHR10628">
    <property type="entry name" value="SIALIDASE"/>
    <property type="match status" value="1"/>
</dbReference>
<dbReference type="Pfam" id="PF13088">
    <property type="entry name" value="BNR_2"/>
    <property type="match status" value="1"/>
</dbReference>
<dbReference type="RefSeq" id="XP_033805523.1">
    <property type="nucleotide sequence ID" value="XM_033949632.1"/>
</dbReference>
<dbReference type="GeneID" id="117362738"/>
<dbReference type="InterPro" id="IPR036278">
    <property type="entry name" value="Sialidase_sf"/>
</dbReference>
<evidence type="ECO:0000256" key="4">
    <source>
        <dbReference type="ARBA" id="ARBA00022737"/>
    </source>
</evidence>
<dbReference type="AlphaFoldDB" id="A0A6P8R6V9"/>
<dbReference type="CDD" id="cd15482">
    <property type="entry name" value="Sialidase_non-viral"/>
    <property type="match status" value="1"/>
</dbReference>
<evidence type="ECO:0000256" key="3">
    <source>
        <dbReference type="ARBA" id="ARBA00012733"/>
    </source>
</evidence>
<evidence type="ECO:0000256" key="9">
    <source>
        <dbReference type="ARBA" id="ARBA00023295"/>
    </source>
</evidence>
<evidence type="ECO:0000313" key="11">
    <source>
        <dbReference type="Proteomes" id="UP000515159"/>
    </source>
</evidence>
<keyword evidence="9" id="KW-0326">Glycosidase</keyword>
<comment type="catalytic activity">
    <reaction evidence="1">
        <text>Hydrolysis of alpha-(2-&gt;3)-, alpha-(2-&gt;6)-, alpha-(2-&gt;8)- glycosidic linkages of terminal sialic acid residues in oligosaccharides, glycoproteins, glycolipids, colominic acid and synthetic substrates.</text>
        <dbReference type="EC" id="3.2.1.18"/>
    </reaction>
</comment>
<evidence type="ECO:0000256" key="5">
    <source>
        <dbReference type="ARBA" id="ARBA00022801"/>
    </source>
</evidence>
<protein>
    <recommendedName>
        <fullName evidence="3">exo-alpha-sialidase</fullName>
        <ecNumber evidence="3">3.2.1.18</ecNumber>
    </recommendedName>
</protein>
<evidence type="ECO:0000256" key="2">
    <source>
        <dbReference type="ARBA" id="ARBA00009348"/>
    </source>
</evidence>
<keyword evidence="5" id="KW-0378">Hydrolase</keyword>
<evidence type="ECO:0000256" key="1">
    <source>
        <dbReference type="ARBA" id="ARBA00000427"/>
    </source>
</evidence>
<dbReference type="PANTHER" id="PTHR10628:SF23">
    <property type="entry name" value="SIALIDASE-3"/>
    <property type="match status" value="1"/>
</dbReference>
<feature type="domain" description="Sialidase" evidence="10">
    <location>
        <begin position="35"/>
        <end position="374"/>
    </location>
</feature>
<evidence type="ECO:0000256" key="8">
    <source>
        <dbReference type="ARBA" id="ARBA00023277"/>
    </source>
</evidence>
<evidence type="ECO:0000313" key="12">
    <source>
        <dbReference type="RefSeq" id="XP_033805522.1"/>
    </source>
</evidence>
<dbReference type="GO" id="GO:0016020">
    <property type="term" value="C:membrane"/>
    <property type="evidence" value="ECO:0007669"/>
    <property type="project" value="TreeGrafter"/>
</dbReference>
<evidence type="ECO:0000256" key="6">
    <source>
        <dbReference type="ARBA" id="ARBA00022963"/>
    </source>
</evidence>
<comment type="similarity">
    <text evidence="2">Belongs to the glycosyl hydrolase 33 family.</text>
</comment>
<proteinExistence type="inferred from homology"/>
<dbReference type="EC" id="3.2.1.18" evidence="3"/>
<sequence>MAASVSSQKTTLFRQEASGVTYRIPALLYIKETGTFLAFAERRATYKDADAEYLVMRRGLMQSDSVQWGSIIPLSLATLPSHRTMNPCPVYEKKNQVLFLFFICVHQDSTECNQIFLGKNAARLCYISSKDHGVTWSQLADLTQEVIGKDIANWATFAVGPGHGLQLQSGRLILPAYAYYIHRRCCNFPLLCFTRSHSFAFYSDDLGGTWHCGKLLSKKITGECSMAEVTCNDGAYVLYCSARSTYHRRTEALSKDLGLSFEKPHLSKQLCEPPCGCQGSVVSFIPPEEYRWKQDDKEVNITRRPGPERAQIHVPRRSVSWFLYSHPTNRRERSDLGIYVNKSPLSLNCWDDPWIMNKGPSGYSDLTICEDSFHFGCLFECGTVEAWEEIAFQKVSLEALLKD</sequence>
<dbReference type="GO" id="GO:0009313">
    <property type="term" value="P:oligosaccharide catabolic process"/>
    <property type="evidence" value="ECO:0007669"/>
    <property type="project" value="TreeGrafter"/>
</dbReference>
<dbReference type="KEGG" id="gsh:117362738"/>
<keyword evidence="4" id="KW-0677">Repeat</keyword>
<name>A0A6P8R6V9_GEOSA</name>
<dbReference type="InterPro" id="IPR026856">
    <property type="entry name" value="Sialidase_fam"/>
</dbReference>
<evidence type="ECO:0000256" key="7">
    <source>
        <dbReference type="ARBA" id="ARBA00023098"/>
    </source>
</evidence>
<keyword evidence="11" id="KW-1185">Reference proteome</keyword>
<gene>
    <name evidence="12 13" type="primary">LOC117362738</name>
</gene>
<dbReference type="FunFam" id="2.120.10.10:FF:000002">
    <property type="entry name" value="Neuraminidase 3"/>
    <property type="match status" value="1"/>
</dbReference>
<keyword evidence="6" id="KW-0442">Lipid degradation</keyword>
<keyword evidence="8" id="KW-0119">Carbohydrate metabolism</keyword>
<dbReference type="RefSeq" id="XP_033805522.1">
    <property type="nucleotide sequence ID" value="XM_033949631.1"/>
</dbReference>
<dbReference type="InterPro" id="IPR011040">
    <property type="entry name" value="Sialidase"/>
</dbReference>
<dbReference type="GO" id="GO:0006689">
    <property type="term" value="P:ganglioside catabolic process"/>
    <property type="evidence" value="ECO:0007669"/>
    <property type="project" value="TreeGrafter"/>
</dbReference>
<dbReference type="GO" id="GO:0005737">
    <property type="term" value="C:cytoplasm"/>
    <property type="evidence" value="ECO:0007669"/>
    <property type="project" value="TreeGrafter"/>
</dbReference>
<organism evidence="11 12">
    <name type="scientific">Geotrypetes seraphini</name>
    <name type="common">Gaboon caecilian</name>
    <name type="synonym">Caecilia seraphini</name>
    <dbReference type="NCBI Taxonomy" id="260995"/>
    <lineage>
        <taxon>Eukaryota</taxon>
        <taxon>Metazoa</taxon>
        <taxon>Chordata</taxon>
        <taxon>Craniata</taxon>
        <taxon>Vertebrata</taxon>
        <taxon>Euteleostomi</taxon>
        <taxon>Amphibia</taxon>
        <taxon>Gymnophiona</taxon>
        <taxon>Geotrypetes</taxon>
    </lineage>
</organism>
<dbReference type="SUPFAM" id="SSF50939">
    <property type="entry name" value="Sialidases"/>
    <property type="match status" value="1"/>
</dbReference>